<sequence>MSIPIYLKLKGTPPPEYKIDNNTLIYNEKIYEFSKILNNEGNEQDELQERIDDESDSCCYIFMGPTGSGKTTTMKKVLESKLNELRSSKSPVFVSAIEVSHNRYAIDLLERELHQAKKEYSSHKEFNTKKEKLDFGTKQDLIKRIFRQRSTHKTPSNAESSRSCLILTLSHNGKRIIYMDLMGNERFDKTLSSANIFANMNMSAITLLLTGKRSTNVRSSNLISNLIFKRNTQEKERKVNIILVLDPSGDENLNKSSLRNIAELVQNFNGVSNETKKTRRDNFISKKHSMVEPCLKLDSMPHYSRPTIASRSSSSTFSSPRRRSHLKEIKKRSLSLSPEKAINKGTKRSRVDFNYDLKIDPLSSPLKKIRPNSIINDIKINSTELEIEKLKKTIRELQEDFMGSQEKIRNLEELNLTLQNQNGVHEMNIQTLQETNHILDGKNRKLQDENQSVYDLNDDLEVHNNFLEEKNKHFQEENNSLYKVNENLEKKNESLQQEIDLFQAQIKSLQHEFDKVETQKLDLNNNNQQLLSKIKKYQEDNIELENNLFEINQNIDLIKQENSNLLILIESSNEKVNEQNNVIIELTDKNSKQVIEKNILIQQWSELRDDFIAFQSEHDSFSSLVEAIKLQMNDIKRINEEKIVDINKKFENETLALKDGHMKSINELNDQLTSVKRLKNELNSNIVNLQNENDLLRERVSEEDFSRQSDDEENEKEKSELLEIIDTKTVQIIEKQDEITALCRQIKEMKESNSIKLYSLNRELLQVKNEKNQMTEKLNQVTTELETLQSGQSTRPMILDSFTSPRENQLLPHIDFLDQFTNFNDTSIFNGSQIYEDTRSESDSLGKMSPSDNDSDMATSSMGILAPSKFENLNSFTLDKKSKHKPFHSNKLPSLTPIHEV</sequence>
<dbReference type="EMBL" id="OZ004260">
    <property type="protein sequence ID" value="CAK7921354.1"/>
    <property type="molecule type" value="Genomic_DNA"/>
</dbReference>
<accession>A0ABP0EKM5</accession>
<feature type="region of interest" description="Disordered" evidence="2">
    <location>
        <begin position="302"/>
        <end position="332"/>
    </location>
</feature>
<feature type="coiled-coil region" evidence="1">
    <location>
        <begin position="380"/>
        <end position="589"/>
    </location>
</feature>
<feature type="region of interest" description="Disordered" evidence="2">
    <location>
        <begin position="839"/>
        <end position="860"/>
    </location>
</feature>
<dbReference type="SUPFAM" id="SSF52540">
    <property type="entry name" value="P-loop containing nucleoside triphosphate hydrolases"/>
    <property type="match status" value="1"/>
</dbReference>
<feature type="coiled-coil region" evidence="1">
    <location>
        <begin position="665"/>
        <end position="699"/>
    </location>
</feature>
<dbReference type="InterPro" id="IPR001752">
    <property type="entry name" value="Kinesin_motor_dom"/>
</dbReference>
<dbReference type="Gene3D" id="3.40.850.10">
    <property type="entry name" value="Kinesin motor domain"/>
    <property type="match status" value="1"/>
</dbReference>
<keyword evidence="1" id="KW-0175">Coiled coil</keyword>
<dbReference type="Proteomes" id="UP001497600">
    <property type="component" value="Chromosome H"/>
</dbReference>
<feature type="region of interest" description="Disordered" evidence="2">
    <location>
        <begin position="881"/>
        <end position="901"/>
    </location>
</feature>
<name>A0ABP0EKM5_9ASCO</name>
<gene>
    <name evidence="4" type="ORF">CAAN4_H13168</name>
</gene>
<proteinExistence type="predicted"/>
<evidence type="ECO:0000259" key="3">
    <source>
        <dbReference type="SMART" id="SM00129"/>
    </source>
</evidence>
<feature type="domain" description="Kinesin motor" evidence="3">
    <location>
        <begin position="2"/>
        <end position="275"/>
    </location>
</feature>
<dbReference type="InterPro" id="IPR027417">
    <property type="entry name" value="P-loop_NTPase"/>
</dbReference>
<protein>
    <recommendedName>
        <fullName evidence="3">Kinesin motor domain-containing protein</fullName>
    </recommendedName>
</protein>
<feature type="compositionally biased region" description="Basic residues" evidence="2">
    <location>
        <begin position="320"/>
        <end position="332"/>
    </location>
</feature>
<keyword evidence="5" id="KW-1185">Reference proteome</keyword>
<feature type="compositionally biased region" description="Polar residues" evidence="2">
    <location>
        <begin position="850"/>
        <end position="860"/>
    </location>
</feature>
<dbReference type="SMART" id="SM00129">
    <property type="entry name" value="KISc"/>
    <property type="match status" value="1"/>
</dbReference>
<evidence type="ECO:0000313" key="4">
    <source>
        <dbReference type="EMBL" id="CAK7921354.1"/>
    </source>
</evidence>
<evidence type="ECO:0000256" key="2">
    <source>
        <dbReference type="SAM" id="MobiDB-lite"/>
    </source>
</evidence>
<organism evidence="4 5">
    <name type="scientific">[Candida] anglica</name>
    <dbReference type="NCBI Taxonomy" id="148631"/>
    <lineage>
        <taxon>Eukaryota</taxon>
        <taxon>Fungi</taxon>
        <taxon>Dikarya</taxon>
        <taxon>Ascomycota</taxon>
        <taxon>Saccharomycotina</taxon>
        <taxon>Pichiomycetes</taxon>
        <taxon>Debaryomycetaceae</taxon>
        <taxon>Kurtzmaniella</taxon>
    </lineage>
</organism>
<feature type="compositionally biased region" description="Low complexity" evidence="2">
    <location>
        <begin position="304"/>
        <end position="319"/>
    </location>
</feature>
<dbReference type="InterPro" id="IPR036961">
    <property type="entry name" value="Kinesin_motor_dom_sf"/>
</dbReference>
<evidence type="ECO:0000313" key="5">
    <source>
        <dbReference type="Proteomes" id="UP001497600"/>
    </source>
</evidence>
<evidence type="ECO:0000256" key="1">
    <source>
        <dbReference type="SAM" id="Coils"/>
    </source>
</evidence>
<feature type="coiled-coil region" evidence="1">
    <location>
        <begin position="732"/>
        <end position="791"/>
    </location>
</feature>
<reference evidence="4 5" key="1">
    <citation type="submission" date="2024-01" db="EMBL/GenBank/DDBJ databases">
        <authorList>
            <consortium name="Genoscope - CEA"/>
            <person name="William W."/>
        </authorList>
    </citation>
    <scope>NUCLEOTIDE SEQUENCE [LARGE SCALE GENOMIC DNA]</scope>
    <source>
        <strain evidence="4 5">29B2s-10</strain>
    </source>
</reference>